<evidence type="ECO:0000256" key="10">
    <source>
        <dbReference type="SAM" id="MobiDB-lite"/>
    </source>
</evidence>
<evidence type="ECO:0000256" key="7">
    <source>
        <dbReference type="ARBA" id="ARBA00023136"/>
    </source>
</evidence>
<dbReference type="Proteomes" id="UP000759537">
    <property type="component" value="Unassembled WGS sequence"/>
</dbReference>
<dbReference type="PROSITE" id="PS50195">
    <property type="entry name" value="PX"/>
    <property type="match status" value="1"/>
</dbReference>
<evidence type="ECO:0000259" key="11">
    <source>
        <dbReference type="PROSITE" id="PS50195"/>
    </source>
</evidence>
<feature type="region of interest" description="Disordered" evidence="10">
    <location>
        <begin position="17"/>
        <end position="51"/>
    </location>
</feature>
<dbReference type="CDD" id="cd06863">
    <property type="entry name" value="PX_Atg24p"/>
    <property type="match status" value="1"/>
</dbReference>
<dbReference type="GO" id="GO:0005769">
    <property type="term" value="C:early endosome"/>
    <property type="evidence" value="ECO:0007669"/>
    <property type="project" value="TreeGrafter"/>
</dbReference>
<comment type="caution">
    <text evidence="12">The sequence shown here is derived from an EMBL/GenBank/DDBJ whole genome shotgun (WGS) entry which is preliminary data.</text>
</comment>
<dbReference type="InterPro" id="IPR027267">
    <property type="entry name" value="AH/BAR_dom_sf"/>
</dbReference>
<dbReference type="GO" id="GO:0035091">
    <property type="term" value="F:phosphatidylinositol binding"/>
    <property type="evidence" value="ECO:0007669"/>
    <property type="project" value="InterPro"/>
</dbReference>
<evidence type="ECO:0000256" key="4">
    <source>
        <dbReference type="ARBA" id="ARBA00022448"/>
    </source>
</evidence>
<evidence type="ECO:0000256" key="5">
    <source>
        <dbReference type="ARBA" id="ARBA00022490"/>
    </source>
</evidence>
<name>A0A9P5MYX9_9AGAM</name>
<dbReference type="GO" id="GO:0000422">
    <property type="term" value="P:autophagy of mitochondrion"/>
    <property type="evidence" value="ECO:0007669"/>
    <property type="project" value="TreeGrafter"/>
</dbReference>
<reference evidence="12" key="1">
    <citation type="submission" date="2019-10" db="EMBL/GenBank/DDBJ databases">
        <authorList>
            <consortium name="DOE Joint Genome Institute"/>
            <person name="Kuo A."/>
            <person name="Miyauchi S."/>
            <person name="Kiss E."/>
            <person name="Drula E."/>
            <person name="Kohler A."/>
            <person name="Sanchez-Garcia M."/>
            <person name="Andreopoulos B."/>
            <person name="Barry K.W."/>
            <person name="Bonito G."/>
            <person name="Buee M."/>
            <person name="Carver A."/>
            <person name="Chen C."/>
            <person name="Cichocki N."/>
            <person name="Clum A."/>
            <person name="Culley D."/>
            <person name="Crous P.W."/>
            <person name="Fauchery L."/>
            <person name="Girlanda M."/>
            <person name="Hayes R."/>
            <person name="Keri Z."/>
            <person name="LaButti K."/>
            <person name="Lipzen A."/>
            <person name="Lombard V."/>
            <person name="Magnuson J."/>
            <person name="Maillard F."/>
            <person name="Morin E."/>
            <person name="Murat C."/>
            <person name="Nolan M."/>
            <person name="Ohm R."/>
            <person name="Pangilinan J."/>
            <person name="Pereira M."/>
            <person name="Perotto S."/>
            <person name="Peter M."/>
            <person name="Riley R."/>
            <person name="Sitrit Y."/>
            <person name="Stielow B."/>
            <person name="Szollosi G."/>
            <person name="Zifcakova L."/>
            <person name="Stursova M."/>
            <person name="Spatafora J.W."/>
            <person name="Tedersoo L."/>
            <person name="Vaario L.-M."/>
            <person name="Yamada A."/>
            <person name="Yan M."/>
            <person name="Wang P."/>
            <person name="Xu J."/>
            <person name="Bruns T."/>
            <person name="Baldrian P."/>
            <person name="Vilgalys R."/>
            <person name="Henrissat B."/>
            <person name="Grigoriev I.V."/>
            <person name="Hibbett D."/>
            <person name="Nagy L.G."/>
            <person name="Martin F.M."/>
        </authorList>
    </citation>
    <scope>NUCLEOTIDE SEQUENCE</scope>
    <source>
        <strain evidence="12">Prilba</strain>
    </source>
</reference>
<keyword evidence="5" id="KW-0963">Cytoplasm</keyword>
<dbReference type="SMART" id="SM00312">
    <property type="entry name" value="PX"/>
    <property type="match status" value="1"/>
</dbReference>
<dbReference type="Gene3D" id="3.30.1520.10">
    <property type="entry name" value="Phox-like domain"/>
    <property type="match status" value="1"/>
</dbReference>
<keyword evidence="4" id="KW-0813">Transport</keyword>
<dbReference type="GO" id="GO:0000407">
    <property type="term" value="C:phagophore assembly site"/>
    <property type="evidence" value="ECO:0007669"/>
    <property type="project" value="TreeGrafter"/>
</dbReference>
<dbReference type="GO" id="GO:0034727">
    <property type="term" value="P:piecemeal microautophagy of the nucleus"/>
    <property type="evidence" value="ECO:0007669"/>
    <property type="project" value="TreeGrafter"/>
</dbReference>
<dbReference type="GO" id="GO:0032456">
    <property type="term" value="P:endocytic recycling"/>
    <property type="evidence" value="ECO:0007669"/>
    <property type="project" value="TreeGrafter"/>
</dbReference>
<dbReference type="SUPFAM" id="SSF64268">
    <property type="entry name" value="PX domain"/>
    <property type="match status" value="1"/>
</dbReference>
<evidence type="ECO:0000256" key="6">
    <source>
        <dbReference type="ARBA" id="ARBA00023121"/>
    </source>
</evidence>
<keyword evidence="6" id="KW-0446">Lipid-binding</keyword>
<feature type="domain" description="PX" evidence="11">
    <location>
        <begin position="57"/>
        <end position="179"/>
    </location>
</feature>
<gene>
    <name evidence="12" type="ORF">DFH94DRAFT_691614</name>
</gene>
<dbReference type="GO" id="GO:0015031">
    <property type="term" value="P:protein transport"/>
    <property type="evidence" value="ECO:0007669"/>
    <property type="project" value="TreeGrafter"/>
</dbReference>
<comment type="similarity">
    <text evidence="3">Belongs to the sorting nexin family.</text>
</comment>
<dbReference type="Gene3D" id="1.20.1270.60">
    <property type="entry name" value="Arfaptin homology (AH) domain/BAR domain"/>
    <property type="match status" value="1"/>
</dbReference>
<keyword evidence="7" id="KW-0472">Membrane</keyword>
<dbReference type="InterPro" id="IPR001683">
    <property type="entry name" value="PX_dom"/>
</dbReference>
<evidence type="ECO:0000256" key="9">
    <source>
        <dbReference type="ARBA" id="ARBA00041273"/>
    </source>
</evidence>
<accession>A0A9P5MYX9</accession>
<dbReference type="AlphaFoldDB" id="A0A9P5MYX9"/>
<dbReference type="Pfam" id="PF00787">
    <property type="entry name" value="PX"/>
    <property type="match status" value="1"/>
</dbReference>
<evidence type="ECO:0000313" key="13">
    <source>
        <dbReference type="Proteomes" id="UP000759537"/>
    </source>
</evidence>
<protein>
    <recommendedName>
        <fullName evidence="8">Sorting nexin-4</fullName>
    </recommendedName>
    <alternativeName>
        <fullName evidence="9">Autophagy-related protein 24</fullName>
    </alternativeName>
</protein>
<dbReference type="InterPro" id="IPR036871">
    <property type="entry name" value="PX_dom_sf"/>
</dbReference>
<evidence type="ECO:0000256" key="1">
    <source>
        <dbReference type="ARBA" id="ARBA00004184"/>
    </source>
</evidence>
<comment type="subcellular location">
    <subcellularLocation>
        <location evidence="2">Cytoplasm</location>
    </subcellularLocation>
    <subcellularLocation>
        <location evidence="1">Endomembrane system</location>
        <topology evidence="1">Peripheral membrane protein</topology>
    </subcellularLocation>
</comment>
<dbReference type="EMBL" id="WHVB01000006">
    <property type="protein sequence ID" value="KAF8481984.1"/>
    <property type="molecule type" value="Genomic_DNA"/>
</dbReference>
<keyword evidence="13" id="KW-1185">Reference proteome</keyword>
<feature type="compositionally biased region" description="Polar residues" evidence="10">
    <location>
        <begin position="248"/>
        <end position="259"/>
    </location>
</feature>
<sequence length="489" mass="55581">MLGDDAEDIFDSVTWESPADNGYAAANPSVPPRPGFKQSIEEGEENRGPHDPKWYGYLITQVKDPVKEMAETKDAYASYLVTAKTNLSIFSSPNPSSRRRFQDFVFLRNNLAKDFPACVVPPLPDKHRMEYVTGDRFSPEFMERRRQDLHRFLQRIARHPTLQRSTLVRAFFESTEWHVIMHQHVAHPPGPEQPQGVIDNLSDTLLNAFARVRKPDERFLVMRENVDKFEESLSTSERLWNRVRSRTTGKSFSPLSANARSEAERAGTPDSPGEDLTADYHDLAVAVQGLGFLESGITDQLNHFSNTLLEFSALLRHTTQNTMDPFLVHLHSLLAYSHAHRAVLKLRDQKQLDLEELTEYLSGVTAERDRLSAIISGHAGSSGLGLSAYLRDKMDAIRGADDDRSRVEKMRKLDAKIKELTEAVTTAHETSDTFSNETLCEQATFQYAKEAEMKEMLGNFADGQIELYRSAMEEWDRIIPIIQRIRVDV</sequence>
<dbReference type="PANTHER" id="PTHR45949">
    <property type="entry name" value="SORTING NEXIN-4"/>
    <property type="match status" value="1"/>
</dbReference>
<proteinExistence type="inferred from homology"/>
<evidence type="ECO:0000256" key="2">
    <source>
        <dbReference type="ARBA" id="ARBA00004496"/>
    </source>
</evidence>
<evidence type="ECO:0000313" key="12">
    <source>
        <dbReference type="EMBL" id="KAF8481984.1"/>
    </source>
</evidence>
<dbReference type="GO" id="GO:0061709">
    <property type="term" value="P:reticulophagy"/>
    <property type="evidence" value="ECO:0007669"/>
    <property type="project" value="TreeGrafter"/>
</dbReference>
<organism evidence="12 13">
    <name type="scientific">Russula ochroleuca</name>
    <dbReference type="NCBI Taxonomy" id="152965"/>
    <lineage>
        <taxon>Eukaryota</taxon>
        <taxon>Fungi</taxon>
        <taxon>Dikarya</taxon>
        <taxon>Basidiomycota</taxon>
        <taxon>Agaricomycotina</taxon>
        <taxon>Agaricomycetes</taxon>
        <taxon>Russulales</taxon>
        <taxon>Russulaceae</taxon>
        <taxon>Russula</taxon>
    </lineage>
</organism>
<feature type="region of interest" description="Disordered" evidence="10">
    <location>
        <begin position="248"/>
        <end position="275"/>
    </location>
</feature>
<evidence type="ECO:0000256" key="8">
    <source>
        <dbReference type="ARBA" id="ARBA00040748"/>
    </source>
</evidence>
<dbReference type="OrthoDB" id="205639at2759"/>
<dbReference type="PANTHER" id="PTHR45949:SF2">
    <property type="entry name" value="SORTING NEXIN-4"/>
    <property type="match status" value="1"/>
</dbReference>
<evidence type="ECO:0000256" key="3">
    <source>
        <dbReference type="ARBA" id="ARBA00010883"/>
    </source>
</evidence>
<reference evidence="12" key="2">
    <citation type="journal article" date="2020" name="Nat. Commun.">
        <title>Large-scale genome sequencing of mycorrhizal fungi provides insights into the early evolution of symbiotic traits.</title>
        <authorList>
            <person name="Miyauchi S."/>
            <person name="Kiss E."/>
            <person name="Kuo A."/>
            <person name="Drula E."/>
            <person name="Kohler A."/>
            <person name="Sanchez-Garcia M."/>
            <person name="Morin E."/>
            <person name="Andreopoulos B."/>
            <person name="Barry K.W."/>
            <person name="Bonito G."/>
            <person name="Buee M."/>
            <person name="Carver A."/>
            <person name="Chen C."/>
            <person name="Cichocki N."/>
            <person name="Clum A."/>
            <person name="Culley D."/>
            <person name="Crous P.W."/>
            <person name="Fauchery L."/>
            <person name="Girlanda M."/>
            <person name="Hayes R.D."/>
            <person name="Keri Z."/>
            <person name="LaButti K."/>
            <person name="Lipzen A."/>
            <person name="Lombard V."/>
            <person name="Magnuson J."/>
            <person name="Maillard F."/>
            <person name="Murat C."/>
            <person name="Nolan M."/>
            <person name="Ohm R.A."/>
            <person name="Pangilinan J."/>
            <person name="Pereira M.F."/>
            <person name="Perotto S."/>
            <person name="Peter M."/>
            <person name="Pfister S."/>
            <person name="Riley R."/>
            <person name="Sitrit Y."/>
            <person name="Stielow J.B."/>
            <person name="Szollosi G."/>
            <person name="Zifcakova L."/>
            <person name="Stursova M."/>
            <person name="Spatafora J.W."/>
            <person name="Tedersoo L."/>
            <person name="Vaario L.M."/>
            <person name="Yamada A."/>
            <person name="Yan M."/>
            <person name="Wang P."/>
            <person name="Xu J."/>
            <person name="Bruns T."/>
            <person name="Baldrian P."/>
            <person name="Vilgalys R."/>
            <person name="Dunand C."/>
            <person name="Henrissat B."/>
            <person name="Grigoriev I.V."/>
            <person name="Hibbett D."/>
            <person name="Nagy L.G."/>
            <person name="Martin F.M."/>
        </authorList>
    </citation>
    <scope>NUCLEOTIDE SEQUENCE</scope>
    <source>
        <strain evidence="12">Prilba</strain>
    </source>
</reference>